<reference evidence="2" key="1">
    <citation type="submission" date="2025-08" db="UniProtKB">
        <authorList>
            <consortium name="RefSeq"/>
        </authorList>
    </citation>
    <scope>IDENTIFICATION</scope>
    <source>
        <tissue evidence="2">Whole organism</tissue>
    </source>
</reference>
<dbReference type="AlphaFoldDB" id="A0A9C6TZK0"/>
<dbReference type="Proteomes" id="UP000504606">
    <property type="component" value="Unplaced"/>
</dbReference>
<evidence type="ECO:0000313" key="2">
    <source>
        <dbReference type="RefSeq" id="XP_052120084.1"/>
    </source>
</evidence>
<name>A0A9C6TZK0_FRAOC</name>
<protein>
    <submittedName>
        <fullName evidence="2">Uncharacterized protein LOC127748852 isoform X1</fullName>
    </submittedName>
</protein>
<gene>
    <name evidence="2" type="primary">LOC127748852</name>
</gene>
<keyword evidence="1" id="KW-1185">Reference proteome</keyword>
<organism evidence="1 2">
    <name type="scientific">Frankliniella occidentalis</name>
    <name type="common">Western flower thrips</name>
    <name type="synonym">Euthrips occidentalis</name>
    <dbReference type="NCBI Taxonomy" id="133901"/>
    <lineage>
        <taxon>Eukaryota</taxon>
        <taxon>Metazoa</taxon>
        <taxon>Ecdysozoa</taxon>
        <taxon>Arthropoda</taxon>
        <taxon>Hexapoda</taxon>
        <taxon>Insecta</taxon>
        <taxon>Pterygota</taxon>
        <taxon>Neoptera</taxon>
        <taxon>Paraneoptera</taxon>
        <taxon>Thysanoptera</taxon>
        <taxon>Terebrantia</taxon>
        <taxon>Thripoidea</taxon>
        <taxon>Thripidae</taxon>
        <taxon>Frankliniella</taxon>
    </lineage>
</organism>
<proteinExistence type="predicted"/>
<sequence>MVYRALQTYTQRIRKVSRQHDRATSKPSPITVLCSEWLYWMCHQSTSGQSRLTRLVNICYQSKWTVLLNAYGIFTFVTSSAGAETSSARQFNFRITITIWSGLAGVLIQRKRKMIFSIIQLVADVADRAYRLTDKQGKAAMEVSAAHSRVHTKVFLWYGGVLQVAAGGVLLVERSKFAEILLTAACGPEVAESSWYTAAVALDYLQILVNEYNAHIDCTAVFLSLSCISMLTRSIPAVQAEINRGVERGHCQEWAPLQSQLSRAGRELEETFSDLLPHVLISAYFTPLLAVVEVSAQKAPPTRALTYPENRRIGLPRYPPARVIPVNAGRTCSGWVAPAGTLVPGSAGKAGLPWSGPVLP</sequence>
<dbReference type="KEGG" id="foc:127748852"/>
<dbReference type="GeneID" id="127748852"/>
<dbReference type="RefSeq" id="XP_052120084.1">
    <property type="nucleotide sequence ID" value="XM_052264124.1"/>
</dbReference>
<accession>A0A9C6TZK0</accession>
<evidence type="ECO:0000313" key="1">
    <source>
        <dbReference type="Proteomes" id="UP000504606"/>
    </source>
</evidence>